<evidence type="ECO:0000259" key="10">
    <source>
        <dbReference type="PROSITE" id="PS51192"/>
    </source>
</evidence>
<keyword evidence="2" id="KW-0547">Nucleotide-binding</keyword>
<dbReference type="SUPFAM" id="SSF52540">
    <property type="entry name" value="P-loop containing nucleoside triphosphate hydrolases"/>
    <property type="match status" value="1"/>
</dbReference>
<evidence type="ECO:0000256" key="4">
    <source>
        <dbReference type="ARBA" id="ARBA00022806"/>
    </source>
</evidence>
<feature type="compositionally biased region" description="Basic residues" evidence="9">
    <location>
        <begin position="1"/>
        <end position="11"/>
    </location>
</feature>
<evidence type="ECO:0000259" key="11">
    <source>
        <dbReference type="PROSITE" id="PS51194"/>
    </source>
</evidence>
<dbReference type="PROSITE" id="PS00039">
    <property type="entry name" value="DEAD_ATP_HELICASE"/>
    <property type="match status" value="1"/>
</dbReference>
<dbReference type="Proteomes" id="UP000613177">
    <property type="component" value="Unassembled WGS sequence"/>
</dbReference>
<dbReference type="SMART" id="SM00487">
    <property type="entry name" value="DEXDc"/>
    <property type="match status" value="1"/>
</dbReference>
<feature type="region of interest" description="Disordered" evidence="9">
    <location>
        <begin position="220"/>
        <end position="264"/>
    </location>
</feature>
<dbReference type="InterPro" id="IPR014014">
    <property type="entry name" value="RNA_helicase_DEAD_Q_motif"/>
</dbReference>
<evidence type="ECO:0000259" key="12">
    <source>
        <dbReference type="PROSITE" id="PS51195"/>
    </source>
</evidence>
<dbReference type="AlphaFoldDB" id="A0A8H7SJP6"/>
<protein>
    <recommendedName>
        <fullName evidence="1">RNA helicase</fullName>
        <ecNumber evidence="1">3.6.4.13</ecNumber>
    </recommendedName>
</protein>
<gene>
    <name evidence="13" type="ORF">INT48_002407</name>
</gene>
<dbReference type="PANTHER" id="PTHR47959">
    <property type="entry name" value="ATP-DEPENDENT RNA HELICASE RHLE-RELATED"/>
    <property type="match status" value="1"/>
</dbReference>
<dbReference type="GO" id="GO:0016787">
    <property type="term" value="F:hydrolase activity"/>
    <property type="evidence" value="ECO:0007669"/>
    <property type="project" value="UniProtKB-KW"/>
</dbReference>
<evidence type="ECO:0000256" key="2">
    <source>
        <dbReference type="ARBA" id="ARBA00022741"/>
    </source>
</evidence>
<dbReference type="InterPro" id="IPR050079">
    <property type="entry name" value="DEAD_box_RNA_helicase"/>
</dbReference>
<dbReference type="InterPro" id="IPR000629">
    <property type="entry name" value="RNA-helicase_DEAD-box_CS"/>
</dbReference>
<sequence length="863" mass="97634">MAPVKQKKQPVKKQQPNAKPAAKKAVTKKSAPKNNKKTPKLEEGVDGVIEYEDLGKIDEWDWTETKGTDSFIADEAGGFLCLEEISDVEIEYEGDDTTGKVAKFKRKKKSDRKGGKKAEPTVPLQTEDVFYDLDTFDEELAAKEAAKEPKDETEQKVVSGNDAEEETVEMEIVEDEMDVDDVVVEVPEAKVVEKKTKAQKLLEKKKKEIERLMNEVQKLEATATKKTEDNKTHEEKSVEEAKSEKIVEEGAEKPLNKRERLQAKKKAEEEAKKLREQEEEKIVEPVGKKGRPTIADVDQSVDVSAWDGLKLNENVINALKYNKFTSPTPIQKNTLPLAMEGRDIIGSAETGSGKTLAFGIPIINYLNTHTKEGLAALILTPTRELAIQVKEHIEKMAVFSNARCVAIVGGMSIQKQERLVKNNPDIIVATPGRLWEIFSNNPTYMDMLKHVKFLVLDEADRMLEKGHFEELTSLLNTLSKKRQDTTEWPEELEDSEKKVLPRHVSNHQTFIFTATLSKDLRFNVKAKRRKLGAKTTNTMEDLLNRIEFSDADPALVDMTSDNIVASTLLEARIDCLHTDKDLYVYYFVTRYPGRTIIFVNSIDAIRRLVPVFKLLQLEVLGLHAQMQQKQRLKSLEKFKANPKAVLVASDVAARGLDIPLVDHVIHYQLPRSGEIYVHRSGRTARANREGVSLLLCGPDETKIYHKLVQTLRKGVDYPIFPIDLNILKAMTERVKLASEIDSIQHQESKQTHEVNWMRNMAKEMDVDFDEDTMQGKGHQKSSSELEKARVKAFNMKNKLAHLIKEPILPAGASRKFLTGGLVTDFVDRLLKKETSDILPGSDNTKAFDDIHGKKKKRKLEDLK</sequence>
<dbReference type="GO" id="GO:0003724">
    <property type="term" value="F:RNA helicase activity"/>
    <property type="evidence" value="ECO:0007669"/>
    <property type="project" value="UniProtKB-EC"/>
</dbReference>
<keyword evidence="3" id="KW-0378">Hydrolase</keyword>
<feature type="domain" description="Helicase C-terminal" evidence="11">
    <location>
        <begin position="581"/>
        <end position="728"/>
    </location>
</feature>
<feature type="short sequence motif" description="Q motif" evidence="8">
    <location>
        <begin position="304"/>
        <end position="332"/>
    </location>
</feature>
<feature type="compositionally biased region" description="Acidic residues" evidence="9">
    <location>
        <begin position="162"/>
        <end position="176"/>
    </location>
</feature>
<dbReference type="CDD" id="cd17946">
    <property type="entry name" value="DEADc_DDX24"/>
    <property type="match status" value="1"/>
</dbReference>
<feature type="compositionally biased region" description="Basic and acidic residues" evidence="9">
    <location>
        <begin position="223"/>
        <end position="264"/>
    </location>
</feature>
<proteinExistence type="predicted"/>
<dbReference type="GO" id="GO:0003723">
    <property type="term" value="F:RNA binding"/>
    <property type="evidence" value="ECO:0007669"/>
    <property type="project" value="UniProtKB-KW"/>
</dbReference>
<feature type="compositionally biased region" description="Basic residues" evidence="9">
    <location>
        <begin position="102"/>
        <end position="111"/>
    </location>
</feature>
<evidence type="ECO:0000256" key="6">
    <source>
        <dbReference type="ARBA" id="ARBA00022884"/>
    </source>
</evidence>
<keyword evidence="4" id="KW-0347">Helicase</keyword>
<comment type="caution">
    <text evidence="13">The sequence shown here is derived from an EMBL/GenBank/DDBJ whole genome shotgun (WGS) entry which is preliminary data.</text>
</comment>
<comment type="catalytic activity">
    <reaction evidence="7">
        <text>ATP + H2O = ADP + phosphate + H(+)</text>
        <dbReference type="Rhea" id="RHEA:13065"/>
        <dbReference type="ChEBI" id="CHEBI:15377"/>
        <dbReference type="ChEBI" id="CHEBI:15378"/>
        <dbReference type="ChEBI" id="CHEBI:30616"/>
        <dbReference type="ChEBI" id="CHEBI:43474"/>
        <dbReference type="ChEBI" id="CHEBI:456216"/>
        <dbReference type="EC" id="3.6.4.13"/>
    </reaction>
</comment>
<accession>A0A8H7SJP6</accession>
<evidence type="ECO:0000256" key="8">
    <source>
        <dbReference type="PROSITE-ProRule" id="PRU00552"/>
    </source>
</evidence>
<dbReference type="EC" id="3.6.4.13" evidence="1"/>
<feature type="region of interest" description="Disordered" evidence="9">
    <location>
        <begin position="101"/>
        <end position="123"/>
    </location>
</feature>
<dbReference type="PROSITE" id="PS51194">
    <property type="entry name" value="HELICASE_CTER"/>
    <property type="match status" value="1"/>
</dbReference>
<keyword evidence="5" id="KW-0067">ATP-binding</keyword>
<dbReference type="SMART" id="SM00490">
    <property type="entry name" value="HELICc"/>
    <property type="match status" value="1"/>
</dbReference>
<evidence type="ECO:0000256" key="7">
    <source>
        <dbReference type="ARBA" id="ARBA00047984"/>
    </source>
</evidence>
<dbReference type="InterPro" id="IPR014001">
    <property type="entry name" value="Helicase_ATP-bd"/>
</dbReference>
<dbReference type="Pfam" id="PF00271">
    <property type="entry name" value="Helicase_C"/>
    <property type="match status" value="1"/>
</dbReference>
<dbReference type="PANTHER" id="PTHR47959:SF1">
    <property type="entry name" value="ATP-DEPENDENT RNA HELICASE DBPA"/>
    <property type="match status" value="1"/>
</dbReference>
<feature type="region of interest" description="Disordered" evidence="9">
    <location>
        <begin position="141"/>
        <end position="176"/>
    </location>
</feature>
<dbReference type="Gene3D" id="3.40.50.300">
    <property type="entry name" value="P-loop containing nucleotide triphosphate hydrolases"/>
    <property type="match status" value="2"/>
</dbReference>
<dbReference type="GO" id="GO:0005829">
    <property type="term" value="C:cytosol"/>
    <property type="evidence" value="ECO:0007669"/>
    <property type="project" value="TreeGrafter"/>
</dbReference>
<feature type="region of interest" description="Disordered" evidence="9">
    <location>
        <begin position="1"/>
        <end position="44"/>
    </location>
</feature>
<evidence type="ECO:0000313" key="13">
    <source>
        <dbReference type="EMBL" id="KAG2229501.1"/>
    </source>
</evidence>
<feature type="domain" description="DEAD-box RNA helicase Q" evidence="12">
    <location>
        <begin position="304"/>
        <end position="332"/>
    </location>
</feature>
<dbReference type="EMBL" id="JAEPRE010000268">
    <property type="protein sequence ID" value="KAG2229501.1"/>
    <property type="molecule type" value="Genomic_DNA"/>
</dbReference>
<dbReference type="InterPro" id="IPR027417">
    <property type="entry name" value="P-loop_NTPase"/>
</dbReference>
<feature type="domain" description="Helicase ATP-binding" evidence="10">
    <location>
        <begin position="335"/>
        <end position="534"/>
    </location>
</feature>
<keyword evidence="14" id="KW-1185">Reference proteome</keyword>
<evidence type="ECO:0000256" key="9">
    <source>
        <dbReference type="SAM" id="MobiDB-lite"/>
    </source>
</evidence>
<name>A0A8H7SJP6_9FUNG</name>
<feature type="compositionally biased region" description="Basic and acidic residues" evidence="9">
    <location>
        <begin position="141"/>
        <end position="155"/>
    </location>
</feature>
<dbReference type="Pfam" id="PF00270">
    <property type="entry name" value="DEAD"/>
    <property type="match status" value="1"/>
</dbReference>
<reference evidence="13" key="1">
    <citation type="submission" date="2021-01" db="EMBL/GenBank/DDBJ databases">
        <title>Metabolic potential, ecology and presence of endohyphal bacteria is reflected in genomic diversity of Mucoromycotina.</title>
        <authorList>
            <person name="Muszewska A."/>
            <person name="Okrasinska A."/>
            <person name="Steczkiewicz K."/>
            <person name="Drgas O."/>
            <person name="Orlowska M."/>
            <person name="Perlinska-Lenart U."/>
            <person name="Aleksandrzak-Piekarczyk T."/>
            <person name="Szatraj K."/>
            <person name="Zielenkiewicz U."/>
            <person name="Pilsyk S."/>
            <person name="Malc E."/>
            <person name="Mieczkowski P."/>
            <person name="Kruszewska J.S."/>
            <person name="Biernat P."/>
            <person name="Pawlowska J."/>
        </authorList>
    </citation>
    <scope>NUCLEOTIDE SEQUENCE</scope>
    <source>
        <strain evidence="13">WA0000018081</strain>
    </source>
</reference>
<dbReference type="CDD" id="cd18787">
    <property type="entry name" value="SF2_C_DEAD"/>
    <property type="match status" value="1"/>
</dbReference>
<dbReference type="PROSITE" id="PS51195">
    <property type="entry name" value="Q_MOTIF"/>
    <property type="match status" value="1"/>
</dbReference>
<evidence type="ECO:0000256" key="1">
    <source>
        <dbReference type="ARBA" id="ARBA00012552"/>
    </source>
</evidence>
<organism evidence="13 14">
    <name type="scientific">Thamnidium elegans</name>
    <dbReference type="NCBI Taxonomy" id="101142"/>
    <lineage>
        <taxon>Eukaryota</taxon>
        <taxon>Fungi</taxon>
        <taxon>Fungi incertae sedis</taxon>
        <taxon>Mucoromycota</taxon>
        <taxon>Mucoromycotina</taxon>
        <taxon>Mucoromycetes</taxon>
        <taxon>Mucorales</taxon>
        <taxon>Mucorineae</taxon>
        <taxon>Mucoraceae</taxon>
        <taxon>Thamnidium</taxon>
    </lineage>
</organism>
<dbReference type="OrthoDB" id="4310724at2759"/>
<keyword evidence="6" id="KW-0694">RNA-binding</keyword>
<feature type="compositionally biased region" description="Basic residues" evidence="9">
    <location>
        <begin position="21"/>
        <end position="38"/>
    </location>
</feature>
<dbReference type="PROSITE" id="PS51192">
    <property type="entry name" value="HELICASE_ATP_BIND_1"/>
    <property type="match status" value="1"/>
</dbReference>
<evidence type="ECO:0000313" key="14">
    <source>
        <dbReference type="Proteomes" id="UP000613177"/>
    </source>
</evidence>
<evidence type="ECO:0000256" key="3">
    <source>
        <dbReference type="ARBA" id="ARBA00022801"/>
    </source>
</evidence>
<dbReference type="InterPro" id="IPR001650">
    <property type="entry name" value="Helicase_C-like"/>
</dbReference>
<evidence type="ECO:0000256" key="5">
    <source>
        <dbReference type="ARBA" id="ARBA00022840"/>
    </source>
</evidence>
<dbReference type="InterPro" id="IPR011545">
    <property type="entry name" value="DEAD/DEAH_box_helicase_dom"/>
</dbReference>
<dbReference type="GO" id="GO:0005524">
    <property type="term" value="F:ATP binding"/>
    <property type="evidence" value="ECO:0007669"/>
    <property type="project" value="UniProtKB-KW"/>
</dbReference>